<dbReference type="Pfam" id="PF04909">
    <property type="entry name" value="Amidohydro_2"/>
    <property type="match status" value="1"/>
</dbReference>
<keyword evidence="4" id="KW-1185">Reference proteome</keyword>
<evidence type="ECO:0000256" key="1">
    <source>
        <dbReference type="ARBA" id="ARBA00023239"/>
    </source>
</evidence>
<dbReference type="PANTHER" id="PTHR21240:SF28">
    <property type="entry name" value="ISO-OROTATE DECARBOXYLASE (EUROFUNG)"/>
    <property type="match status" value="1"/>
</dbReference>
<protein>
    <submittedName>
        <fullName evidence="3">Amidohydrolase family protein</fullName>
    </submittedName>
</protein>
<evidence type="ECO:0000259" key="2">
    <source>
        <dbReference type="Pfam" id="PF04909"/>
    </source>
</evidence>
<comment type="caution">
    <text evidence="3">The sequence shown here is derived from an EMBL/GenBank/DDBJ whole genome shotgun (WGS) entry which is preliminary data.</text>
</comment>
<gene>
    <name evidence="3" type="ORF">GCM10009765_71460</name>
</gene>
<evidence type="ECO:0000313" key="3">
    <source>
        <dbReference type="EMBL" id="GAA1712011.1"/>
    </source>
</evidence>
<keyword evidence="1" id="KW-0456">Lyase</keyword>
<accession>A0ABN2IUH0</accession>
<dbReference type="SUPFAM" id="SSF51556">
    <property type="entry name" value="Metallo-dependent hydrolases"/>
    <property type="match status" value="1"/>
</dbReference>
<dbReference type="PANTHER" id="PTHR21240">
    <property type="entry name" value="2-AMINO-3-CARBOXYLMUCONATE-6-SEMIALDEHYDE DECARBOXYLASE"/>
    <property type="match status" value="1"/>
</dbReference>
<dbReference type="InterPro" id="IPR032465">
    <property type="entry name" value="ACMSD"/>
</dbReference>
<proteinExistence type="predicted"/>
<dbReference type="InterPro" id="IPR032466">
    <property type="entry name" value="Metal_Hydrolase"/>
</dbReference>
<sequence length="318" mass="33965">MASTDVHTHLAPILPGTTEGVEEAGDGRLVVDGHRVGAPGLYDAERLAGHLVENGVDRAWVSAPPPFYRQCLESEQSRSWVRALDDGLRARLDGQQTLDRLTYLPFDRPRVALELVEDIDDSVGWTASAGGGSVALDDPALEPLWSALSALRKPLLLHPGESPDSRMDLHYLSNLLGNPVETGLATAELVLGGVLTRHPDLKIILVHGGGVVPAVVGRWSRGVATHRPGIAPGIADPAITVRQLWSDCLAHSPAVVDLALATFGADHLLLGSDYPFPMGLEDPYEALAHLSPELRHRIATNVENGLIGPTRTRSGEST</sequence>
<reference evidence="3 4" key="1">
    <citation type="journal article" date="2019" name="Int. J. Syst. Evol. Microbiol.">
        <title>The Global Catalogue of Microorganisms (GCM) 10K type strain sequencing project: providing services to taxonomists for standard genome sequencing and annotation.</title>
        <authorList>
            <consortium name="The Broad Institute Genomics Platform"/>
            <consortium name="The Broad Institute Genome Sequencing Center for Infectious Disease"/>
            <person name="Wu L."/>
            <person name="Ma J."/>
        </authorList>
    </citation>
    <scope>NUCLEOTIDE SEQUENCE [LARGE SCALE GENOMIC DNA]</scope>
    <source>
        <strain evidence="3 4">JCM 14718</strain>
    </source>
</reference>
<dbReference type="RefSeq" id="WP_163573601.1">
    <property type="nucleotide sequence ID" value="NZ_BAAANY010000037.1"/>
</dbReference>
<dbReference type="Proteomes" id="UP001500618">
    <property type="component" value="Unassembled WGS sequence"/>
</dbReference>
<dbReference type="Gene3D" id="3.20.20.140">
    <property type="entry name" value="Metal-dependent hydrolases"/>
    <property type="match status" value="1"/>
</dbReference>
<dbReference type="EMBL" id="BAAANY010000037">
    <property type="protein sequence ID" value="GAA1712011.1"/>
    <property type="molecule type" value="Genomic_DNA"/>
</dbReference>
<feature type="domain" description="Amidohydrolase-related" evidence="2">
    <location>
        <begin position="133"/>
        <end position="299"/>
    </location>
</feature>
<name>A0ABN2IUH0_9ACTN</name>
<dbReference type="InterPro" id="IPR006680">
    <property type="entry name" value="Amidohydro-rel"/>
</dbReference>
<evidence type="ECO:0000313" key="4">
    <source>
        <dbReference type="Proteomes" id="UP001500618"/>
    </source>
</evidence>
<organism evidence="3 4">
    <name type="scientific">Fodinicola feengrottensis</name>
    <dbReference type="NCBI Taxonomy" id="435914"/>
    <lineage>
        <taxon>Bacteria</taxon>
        <taxon>Bacillati</taxon>
        <taxon>Actinomycetota</taxon>
        <taxon>Actinomycetes</taxon>
        <taxon>Mycobacteriales</taxon>
        <taxon>Fodinicola</taxon>
    </lineage>
</organism>